<dbReference type="Proteomes" id="UP001221142">
    <property type="component" value="Unassembled WGS sequence"/>
</dbReference>
<protein>
    <submittedName>
        <fullName evidence="4">Uncharacterized protein</fullName>
    </submittedName>
</protein>
<evidence type="ECO:0000256" key="1">
    <source>
        <dbReference type="SAM" id="Coils"/>
    </source>
</evidence>
<dbReference type="AlphaFoldDB" id="A0AAD7FDW4"/>
<evidence type="ECO:0000313" key="4">
    <source>
        <dbReference type="EMBL" id="KAJ7614414.1"/>
    </source>
</evidence>
<comment type="caution">
    <text evidence="4">The sequence shown here is derived from an EMBL/GenBank/DDBJ whole genome shotgun (WGS) entry which is preliminary data.</text>
</comment>
<evidence type="ECO:0000313" key="5">
    <source>
        <dbReference type="Proteomes" id="UP001221142"/>
    </source>
</evidence>
<keyword evidence="5" id="KW-1185">Reference proteome</keyword>
<name>A0AAD7FDW4_9AGAR</name>
<dbReference type="EMBL" id="JARKIF010000026">
    <property type="protein sequence ID" value="KAJ7614414.1"/>
    <property type="molecule type" value="Genomic_DNA"/>
</dbReference>
<keyword evidence="3" id="KW-1133">Transmembrane helix</keyword>
<feature type="transmembrane region" description="Helical" evidence="3">
    <location>
        <begin position="28"/>
        <end position="49"/>
    </location>
</feature>
<feature type="region of interest" description="Disordered" evidence="2">
    <location>
        <begin position="1"/>
        <end position="21"/>
    </location>
</feature>
<evidence type="ECO:0000256" key="2">
    <source>
        <dbReference type="SAM" id="MobiDB-lite"/>
    </source>
</evidence>
<reference evidence="4" key="1">
    <citation type="submission" date="2023-03" db="EMBL/GenBank/DDBJ databases">
        <title>Massive genome expansion in bonnet fungi (Mycena s.s.) driven by repeated elements and novel gene families across ecological guilds.</title>
        <authorList>
            <consortium name="Lawrence Berkeley National Laboratory"/>
            <person name="Harder C.B."/>
            <person name="Miyauchi S."/>
            <person name="Viragh M."/>
            <person name="Kuo A."/>
            <person name="Thoen E."/>
            <person name="Andreopoulos B."/>
            <person name="Lu D."/>
            <person name="Skrede I."/>
            <person name="Drula E."/>
            <person name="Henrissat B."/>
            <person name="Morin E."/>
            <person name="Kohler A."/>
            <person name="Barry K."/>
            <person name="LaButti K."/>
            <person name="Morin E."/>
            <person name="Salamov A."/>
            <person name="Lipzen A."/>
            <person name="Mereny Z."/>
            <person name="Hegedus B."/>
            <person name="Baldrian P."/>
            <person name="Stursova M."/>
            <person name="Weitz H."/>
            <person name="Taylor A."/>
            <person name="Grigoriev I.V."/>
            <person name="Nagy L.G."/>
            <person name="Martin F."/>
            <person name="Kauserud H."/>
        </authorList>
    </citation>
    <scope>NUCLEOTIDE SEQUENCE</scope>
    <source>
        <strain evidence="4">9284</strain>
    </source>
</reference>
<evidence type="ECO:0000256" key="3">
    <source>
        <dbReference type="SAM" id="Phobius"/>
    </source>
</evidence>
<gene>
    <name evidence="4" type="ORF">FB45DRAFT_1064683</name>
</gene>
<proteinExistence type="predicted"/>
<keyword evidence="1" id="KW-0175">Coiled coil</keyword>
<feature type="coiled-coil region" evidence="1">
    <location>
        <begin position="135"/>
        <end position="199"/>
    </location>
</feature>
<keyword evidence="3" id="KW-0472">Membrane</keyword>
<accession>A0AAD7FDW4</accession>
<organism evidence="4 5">
    <name type="scientific">Roridomyces roridus</name>
    <dbReference type="NCBI Taxonomy" id="1738132"/>
    <lineage>
        <taxon>Eukaryota</taxon>
        <taxon>Fungi</taxon>
        <taxon>Dikarya</taxon>
        <taxon>Basidiomycota</taxon>
        <taxon>Agaricomycotina</taxon>
        <taxon>Agaricomycetes</taxon>
        <taxon>Agaricomycetidae</taxon>
        <taxon>Agaricales</taxon>
        <taxon>Marasmiineae</taxon>
        <taxon>Mycenaceae</taxon>
        <taxon>Roridomyces</taxon>
    </lineage>
</organism>
<keyword evidence="3" id="KW-0812">Transmembrane</keyword>
<sequence length="219" mass="24782">MPRLSPSIMPPPRRTVHDQTPTMSRSTLLAIVLPPVILGMLLLCAWLYASKFSSRRRHRAEGERLIRINESDFMEEEMSTDSLGEIVEIHEDTREGLALTVAVIPPDTAFPAEKIAAGDPETRHSSIGDSSTLRRQYLENELRRVQEQMVDVDRLTISSSRMSLAMAGENEIRDLEELLKVARDRNAMLMRRIDELERQMQSAWALGLSDEPPPGYSSL</sequence>